<accession>A0A367R879</accession>
<dbReference type="Gene3D" id="2.30.30.110">
    <property type="match status" value="1"/>
</dbReference>
<evidence type="ECO:0000313" key="3">
    <source>
        <dbReference type="EMBL" id="RCJ32698.1"/>
    </source>
</evidence>
<comment type="caution">
    <text evidence="3">The sequence shown here is derived from an EMBL/GenBank/DDBJ whole genome shotgun (WGS) entry which is preliminary data.</text>
</comment>
<dbReference type="SUPFAM" id="SSF50118">
    <property type="entry name" value="Cell growth inhibitor/plasmid maintenance toxic component"/>
    <property type="match status" value="1"/>
</dbReference>
<dbReference type="PANTHER" id="PTHR33988:SF3">
    <property type="entry name" value="ENDORIBONUCLEASE TOXIN CHPB-RELATED"/>
    <property type="match status" value="1"/>
</dbReference>
<dbReference type="GO" id="GO:0004521">
    <property type="term" value="F:RNA endonuclease activity"/>
    <property type="evidence" value="ECO:0007669"/>
    <property type="project" value="TreeGrafter"/>
</dbReference>
<dbReference type="AlphaFoldDB" id="A0A367R879"/>
<comment type="similarity">
    <text evidence="1">Belongs to the PemK/MazF family.</text>
</comment>
<dbReference type="GO" id="GO:0006402">
    <property type="term" value="P:mRNA catabolic process"/>
    <property type="evidence" value="ECO:0007669"/>
    <property type="project" value="TreeGrafter"/>
</dbReference>
<dbReference type="GO" id="GO:0051301">
    <property type="term" value="P:cell division"/>
    <property type="evidence" value="ECO:0007669"/>
    <property type="project" value="UniProtKB-KW"/>
</dbReference>
<protein>
    <submittedName>
        <fullName evidence="3">Cell division protein</fullName>
    </submittedName>
</protein>
<evidence type="ECO:0000313" key="4">
    <source>
        <dbReference type="Proteomes" id="UP000252085"/>
    </source>
</evidence>
<reference evidence="3 4" key="1">
    <citation type="submission" date="2016-04" db="EMBL/GenBank/DDBJ databases">
        <authorList>
            <person name="Evans L.H."/>
            <person name="Alamgir A."/>
            <person name="Owens N."/>
            <person name="Weber N.D."/>
            <person name="Virtaneva K."/>
            <person name="Barbian K."/>
            <person name="Babar A."/>
            <person name="Rosenke K."/>
        </authorList>
    </citation>
    <scope>NUCLEOTIDE SEQUENCE [LARGE SCALE GENOMIC DNA]</scope>
    <source>
        <strain evidence="3">NIES-2108</strain>
    </source>
</reference>
<gene>
    <name evidence="3" type="ORF">A6769_27140</name>
</gene>
<sequence>MVVKPYIPDRGDIVKLDCGTTKQITADSIRRVLALKTSGMSLEDIAETLNAELKPQGREQMGYRPFLVMSPLKYNRMASIVLICPITNQKKGLNFEVPLPDGMITSGVVLADQIKSLDWKARKILFVEKVEQELIEEVQAKIEPLIL</sequence>
<dbReference type="Proteomes" id="UP000252085">
    <property type="component" value="Unassembled WGS sequence"/>
</dbReference>
<proteinExistence type="inferred from homology"/>
<dbReference type="GO" id="GO:0003677">
    <property type="term" value="F:DNA binding"/>
    <property type="evidence" value="ECO:0007669"/>
    <property type="project" value="InterPro"/>
</dbReference>
<keyword evidence="3" id="KW-0132">Cell division</keyword>
<evidence type="ECO:0000256" key="1">
    <source>
        <dbReference type="ARBA" id="ARBA00007521"/>
    </source>
</evidence>
<evidence type="ECO:0000256" key="2">
    <source>
        <dbReference type="ARBA" id="ARBA00022649"/>
    </source>
</evidence>
<dbReference type="EMBL" id="LXQE01000163">
    <property type="protein sequence ID" value="RCJ32698.1"/>
    <property type="molecule type" value="Genomic_DNA"/>
</dbReference>
<dbReference type="InterPro" id="IPR011067">
    <property type="entry name" value="Plasmid_toxin/cell-grow_inhib"/>
</dbReference>
<dbReference type="Pfam" id="PF02452">
    <property type="entry name" value="PemK_toxin"/>
    <property type="match status" value="1"/>
</dbReference>
<name>A0A367R879_NOSPU</name>
<keyword evidence="2" id="KW-1277">Toxin-antitoxin system</keyword>
<dbReference type="PANTHER" id="PTHR33988">
    <property type="entry name" value="ENDORIBONUCLEASE MAZF-RELATED"/>
    <property type="match status" value="1"/>
</dbReference>
<keyword evidence="3" id="KW-0131">Cell cycle</keyword>
<dbReference type="InterPro" id="IPR003477">
    <property type="entry name" value="PemK-like"/>
</dbReference>
<dbReference type="GO" id="GO:0016075">
    <property type="term" value="P:rRNA catabolic process"/>
    <property type="evidence" value="ECO:0007669"/>
    <property type="project" value="TreeGrafter"/>
</dbReference>
<organism evidence="3 4">
    <name type="scientific">Nostoc punctiforme NIES-2108</name>
    <dbReference type="NCBI Taxonomy" id="1356359"/>
    <lineage>
        <taxon>Bacteria</taxon>
        <taxon>Bacillati</taxon>
        <taxon>Cyanobacteriota</taxon>
        <taxon>Cyanophyceae</taxon>
        <taxon>Nostocales</taxon>
        <taxon>Nostocaceae</taxon>
        <taxon>Nostoc</taxon>
    </lineage>
</organism>